<dbReference type="FunFam" id="2.20.25.80:FF:000002">
    <property type="entry name" value="probable WRKY transcription factor 31"/>
    <property type="match status" value="1"/>
</dbReference>
<keyword evidence="11" id="KW-1185">Reference proteome</keyword>
<dbReference type="PROSITE" id="PS50811">
    <property type="entry name" value="WRKY"/>
    <property type="match status" value="1"/>
</dbReference>
<keyword evidence="4" id="KW-0804">Transcription</keyword>
<dbReference type="GO" id="GO:0005634">
    <property type="term" value="C:nucleus"/>
    <property type="evidence" value="ECO:0007669"/>
    <property type="project" value="UniProtKB-SubCell"/>
</dbReference>
<evidence type="ECO:0000256" key="7">
    <source>
        <dbReference type="SAM" id="Coils"/>
    </source>
</evidence>
<dbReference type="PANTHER" id="PTHR31429:SF24">
    <property type="entry name" value="WRKY TRANSCRIPTION FACTOR 72-RELATED"/>
    <property type="match status" value="1"/>
</dbReference>
<feature type="compositionally biased region" description="Basic and acidic residues" evidence="8">
    <location>
        <begin position="113"/>
        <end position="129"/>
    </location>
</feature>
<gene>
    <name evidence="10" type="ORF">RJ640_010832</name>
</gene>
<feature type="coiled-coil region" evidence="7">
    <location>
        <begin position="32"/>
        <end position="73"/>
    </location>
</feature>
<evidence type="ECO:0000256" key="5">
    <source>
        <dbReference type="ARBA" id="ARBA00023242"/>
    </source>
</evidence>
<dbReference type="Pfam" id="PF03106">
    <property type="entry name" value="WRKY"/>
    <property type="match status" value="1"/>
</dbReference>
<dbReference type="SMART" id="SM00774">
    <property type="entry name" value="WRKY"/>
    <property type="match status" value="1"/>
</dbReference>
<evidence type="ECO:0000256" key="2">
    <source>
        <dbReference type="ARBA" id="ARBA00023015"/>
    </source>
</evidence>
<feature type="region of interest" description="Disordered" evidence="8">
    <location>
        <begin position="459"/>
        <end position="480"/>
    </location>
</feature>
<dbReference type="InterPro" id="IPR044810">
    <property type="entry name" value="WRKY_plant"/>
</dbReference>
<evidence type="ECO:0000259" key="9">
    <source>
        <dbReference type="PROSITE" id="PS50811"/>
    </source>
</evidence>
<dbReference type="GO" id="GO:0003700">
    <property type="term" value="F:DNA-binding transcription factor activity"/>
    <property type="evidence" value="ECO:0007669"/>
    <property type="project" value="InterPro"/>
</dbReference>
<dbReference type="PANTHER" id="PTHR31429">
    <property type="entry name" value="WRKY TRANSCRIPTION FACTOR 36-RELATED"/>
    <property type="match status" value="1"/>
</dbReference>
<keyword evidence="7" id="KW-0175">Coiled coil</keyword>
<evidence type="ECO:0000313" key="11">
    <source>
        <dbReference type="Proteomes" id="UP001187471"/>
    </source>
</evidence>
<feature type="region of interest" description="Disordered" evidence="8">
    <location>
        <begin position="150"/>
        <end position="199"/>
    </location>
</feature>
<evidence type="ECO:0000256" key="8">
    <source>
        <dbReference type="SAM" id="MobiDB-lite"/>
    </source>
</evidence>
<evidence type="ECO:0000256" key="6">
    <source>
        <dbReference type="ARBA" id="ARBA00061007"/>
    </source>
</evidence>
<sequence length="480" mass="52785">MEARLNISSSGGASKEEKSDEPVCLEENCSIEASKEDELESAKAEMREVREENTRLKMMLEQIEKEYKSLQRHFIDIFQQETKKNSNIPVITLDERIKEPELVSLRLGLSPSEPHKDDNTNSSSKIREEQLNSGLKLGLDYNLRRSKSDLMELVSDTSPENSLEERKKEEAGETRPPSKVSTTTAESGDDEQSQLSSVKRARVSVRARCDTTTMNDGCQWRKYGQKIAKGNPCPRAYYRCTMAPACPVRKQVQRCAEEMSVLITTYEGTHNHPLPISATAMASTTSAAATMLLSGSSTTQIGLQSSDTTSQIHGLNVNLSENSRRRPLYLPNSPLPAFPTVTLDLTSSSSTQFNLFSSSFQSTSRFPSKNLSFSSSESNILPTFWADGSLSQGTIPYNKTPIGSLNLGRPSPEHFYQPYFGNNQRASSQQPLTETLTKAITSDPSFQSVVAAAISSMVGGGGGETQGNHGRGESFGKNFK</sequence>
<accession>A0AA88QZE6</accession>
<dbReference type="InterPro" id="IPR003657">
    <property type="entry name" value="WRKY_dom"/>
</dbReference>
<evidence type="ECO:0000256" key="3">
    <source>
        <dbReference type="ARBA" id="ARBA00023125"/>
    </source>
</evidence>
<feature type="region of interest" description="Disordered" evidence="8">
    <location>
        <begin position="106"/>
        <end position="129"/>
    </location>
</feature>
<keyword evidence="3" id="KW-0238">DNA-binding</keyword>
<name>A0AA88QZE6_9ASTE</name>
<dbReference type="Proteomes" id="UP001187471">
    <property type="component" value="Unassembled WGS sequence"/>
</dbReference>
<comment type="caution">
    <text evidence="10">The sequence shown here is derived from an EMBL/GenBank/DDBJ whole genome shotgun (WGS) entry which is preliminary data.</text>
</comment>
<dbReference type="SUPFAM" id="SSF118290">
    <property type="entry name" value="WRKY DNA-binding domain"/>
    <property type="match status" value="1"/>
</dbReference>
<feature type="domain" description="WRKY" evidence="9">
    <location>
        <begin position="209"/>
        <end position="275"/>
    </location>
</feature>
<comment type="similarity">
    <text evidence="6">Belongs to the WRKY group II-b family.</text>
</comment>
<keyword evidence="5" id="KW-0539">Nucleus</keyword>
<reference evidence="10" key="1">
    <citation type="submission" date="2022-12" db="EMBL/GenBank/DDBJ databases">
        <title>Draft genome assemblies for two species of Escallonia (Escalloniales).</title>
        <authorList>
            <person name="Chanderbali A."/>
            <person name="Dervinis C."/>
            <person name="Anghel I."/>
            <person name="Soltis D."/>
            <person name="Soltis P."/>
            <person name="Zapata F."/>
        </authorList>
    </citation>
    <scope>NUCLEOTIDE SEQUENCE</scope>
    <source>
        <strain evidence="10">UCBG92.1500</strain>
        <tissue evidence="10">Leaf</tissue>
    </source>
</reference>
<evidence type="ECO:0000256" key="1">
    <source>
        <dbReference type="ARBA" id="ARBA00004123"/>
    </source>
</evidence>
<dbReference type="Gene3D" id="2.20.25.80">
    <property type="entry name" value="WRKY domain"/>
    <property type="match status" value="1"/>
</dbReference>
<evidence type="ECO:0000313" key="10">
    <source>
        <dbReference type="EMBL" id="KAK2972395.1"/>
    </source>
</evidence>
<dbReference type="AlphaFoldDB" id="A0AA88QZE6"/>
<evidence type="ECO:0000256" key="4">
    <source>
        <dbReference type="ARBA" id="ARBA00023163"/>
    </source>
</evidence>
<comment type="subcellular location">
    <subcellularLocation>
        <location evidence="1">Nucleus</location>
    </subcellularLocation>
</comment>
<dbReference type="InterPro" id="IPR036576">
    <property type="entry name" value="WRKY_dom_sf"/>
</dbReference>
<organism evidence="10 11">
    <name type="scientific">Escallonia rubra</name>
    <dbReference type="NCBI Taxonomy" id="112253"/>
    <lineage>
        <taxon>Eukaryota</taxon>
        <taxon>Viridiplantae</taxon>
        <taxon>Streptophyta</taxon>
        <taxon>Embryophyta</taxon>
        <taxon>Tracheophyta</taxon>
        <taxon>Spermatophyta</taxon>
        <taxon>Magnoliopsida</taxon>
        <taxon>eudicotyledons</taxon>
        <taxon>Gunneridae</taxon>
        <taxon>Pentapetalae</taxon>
        <taxon>asterids</taxon>
        <taxon>campanulids</taxon>
        <taxon>Escalloniales</taxon>
        <taxon>Escalloniaceae</taxon>
        <taxon>Escallonia</taxon>
    </lineage>
</organism>
<keyword evidence="2" id="KW-0805">Transcription regulation</keyword>
<dbReference type="EMBL" id="JAVXUO010002528">
    <property type="protein sequence ID" value="KAK2972395.1"/>
    <property type="molecule type" value="Genomic_DNA"/>
</dbReference>
<proteinExistence type="inferred from homology"/>
<feature type="compositionally biased region" description="Basic and acidic residues" evidence="8">
    <location>
        <begin position="163"/>
        <end position="173"/>
    </location>
</feature>
<feature type="region of interest" description="Disordered" evidence="8">
    <location>
        <begin position="1"/>
        <end position="23"/>
    </location>
</feature>
<dbReference type="GO" id="GO:0043565">
    <property type="term" value="F:sequence-specific DNA binding"/>
    <property type="evidence" value="ECO:0007669"/>
    <property type="project" value="InterPro"/>
</dbReference>
<protein>
    <recommendedName>
        <fullName evidence="9">WRKY domain-containing protein</fullName>
    </recommendedName>
</protein>